<feature type="transmembrane region" description="Helical" evidence="2">
    <location>
        <begin position="39"/>
        <end position="64"/>
    </location>
</feature>
<dbReference type="OrthoDB" id="10012545at2"/>
<organism evidence="3 4">
    <name type="scientific">Gordonia spumicola</name>
    <dbReference type="NCBI Taxonomy" id="589161"/>
    <lineage>
        <taxon>Bacteria</taxon>
        <taxon>Bacillati</taxon>
        <taxon>Actinomycetota</taxon>
        <taxon>Actinomycetes</taxon>
        <taxon>Mycobacteriales</taxon>
        <taxon>Gordoniaceae</taxon>
        <taxon>Gordonia</taxon>
    </lineage>
</organism>
<name>A0A7I9V821_9ACTN</name>
<proteinExistence type="predicted"/>
<protein>
    <submittedName>
        <fullName evidence="3">Uncharacterized protein</fullName>
    </submittedName>
</protein>
<sequence length="292" mass="31452">MTYGQPAGAYPYQPPQMPMAQPGRGRFVVAPYALHPRKLFVVGIVLAVASLVLVVFSTLSWAVVEEDLRSTDVTVSQSFSGLGGVSVDVSGDSDGSISASDIRKSERNSEKKTDAPGAWTLTFGVLLGVSAVTLLIRRYQGFGAVAAALLGLATFITATVFFADPGEAVASRWIDAADYTDDMSRGYGIWLVFFAGLVVLLAGVAALALALFPEKFRPEQPRANVGYGQPQYPTAGMYAQPQSQGWQVQPQQQGWQPVAQPQHPQSQYPQQRPASGQYDQTQLGQRPPQGWQ</sequence>
<keyword evidence="2" id="KW-0472">Membrane</keyword>
<feature type="region of interest" description="Disordered" evidence="1">
    <location>
        <begin position="238"/>
        <end position="292"/>
    </location>
</feature>
<evidence type="ECO:0000313" key="4">
    <source>
        <dbReference type="Proteomes" id="UP000444960"/>
    </source>
</evidence>
<dbReference type="EMBL" id="BJOV01000003">
    <property type="protein sequence ID" value="GEE01233.1"/>
    <property type="molecule type" value="Genomic_DNA"/>
</dbReference>
<evidence type="ECO:0000256" key="2">
    <source>
        <dbReference type="SAM" id="Phobius"/>
    </source>
</evidence>
<dbReference type="AlphaFoldDB" id="A0A7I9V821"/>
<reference evidence="4" key="1">
    <citation type="submission" date="2019-06" db="EMBL/GenBank/DDBJ databases">
        <title>Gordonia isolated from sludge of a wastewater treatment plant.</title>
        <authorList>
            <person name="Tamura T."/>
            <person name="Aoyama K."/>
            <person name="Kang Y."/>
            <person name="Saito S."/>
            <person name="Akiyama N."/>
            <person name="Yazawa K."/>
            <person name="Gonoi T."/>
            <person name="Mikami Y."/>
        </authorList>
    </citation>
    <scope>NUCLEOTIDE SEQUENCE [LARGE SCALE GENOMIC DNA]</scope>
    <source>
        <strain evidence="4">NBRC 107696</strain>
    </source>
</reference>
<dbReference type="Proteomes" id="UP000444960">
    <property type="component" value="Unassembled WGS sequence"/>
</dbReference>
<evidence type="ECO:0000313" key="3">
    <source>
        <dbReference type="EMBL" id="GEE01233.1"/>
    </source>
</evidence>
<feature type="transmembrane region" description="Helical" evidence="2">
    <location>
        <begin position="117"/>
        <end position="136"/>
    </location>
</feature>
<keyword evidence="2" id="KW-1133">Transmembrane helix</keyword>
<dbReference type="RefSeq" id="WP_161895053.1">
    <property type="nucleotide sequence ID" value="NZ_BJOV01000003.1"/>
</dbReference>
<keyword evidence="2" id="KW-0812">Transmembrane</keyword>
<feature type="compositionally biased region" description="Basic and acidic residues" evidence="1">
    <location>
        <begin position="101"/>
        <end position="114"/>
    </location>
</feature>
<evidence type="ECO:0000256" key="1">
    <source>
        <dbReference type="SAM" id="MobiDB-lite"/>
    </source>
</evidence>
<feature type="transmembrane region" description="Helical" evidence="2">
    <location>
        <begin position="187"/>
        <end position="212"/>
    </location>
</feature>
<gene>
    <name evidence="3" type="ORF">nbrc107696_16790</name>
</gene>
<feature type="compositionally biased region" description="Low complexity" evidence="1">
    <location>
        <begin position="91"/>
        <end position="100"/>
    </location>
</feature>
<feature type="region of interest" description="Disordered" evidence="1">
    <location>
        <begin position="91"/>
        <end position="114"/>
    </location>
</feature>
<accession>A0A7I9V821</accession>
<feature type="transmembrane region" description="Helical" evidence="2">
    <location>
        <begin position="143"/>
        <end position="163"/>
    </location>
</feature>
<feature type="compositionally biased region" description="Low complexity" evidence="1">
    <location>
        <begin position="239"/>
        <end position="273"/>
    </location>
</feature>
<comment type="caution">
    <text evidence="3">The sequence shown here is derived from an EMBL/GenBank/DDBJ whole genome shotgun (WGS) entry which is preliminary data.</text>
</comment>
<keyword evidence="4" id="KW-1185">Reference proteome</keyword>